<dbReference type="Proteomes" id="UP000472971">
    <property type="component" value="Unassembled WGS sequence"/>
</dbReference>
<dbReference type="GO" id="GO:0003700">
    <property type="term" value="F:DNA-binding transcription factor activity"/>
    <property type="evidence" value="ECO:0007669"/>
    <property type="project" value="InterPro"/>
</dbReference>
<keyword evidence="1" id="KW-0238">DNA-binding</keyword>
<dbReference type="Gene3D" id="6.10.250.360">
    <property type="match status" value="1"/>
</dbReference>
<dbReference type="Proteomes" id="UP000570010">
    <property type="component" value="Unassembled WGS sequence"/>
</dbReference>
<dbReference type="CDD" id="cd01106">
    <property type="entry name" value="HTH_TipAL-Mta"/>
    <property type="match status" value="1"/>
</dbReference>
<dbReference type="PRINTS" id="PR00040">
    <property type="entry name" value="HTHMERR"/>
</dbReference>
<dbReference type="GO" id="GO:0003677">
    <property type="term" value="F:DNA binding"/>
    <property type="evidence" value="ECO:0007669"/>
    <property type="project" value="UniProtKB-KW"/>
</dbReference>
<dbReference type="SUPFAM" id="SSF46955">
    <property type="entry name" value="Putative DNA-binding domain"/>
    <property type="match status" value="1"/>
</dbReference>
<dbReference type="PANTHER" id="PTHR30204">
    <property type="entry name" value="REDOX-CYCLING DRUG-SENSING TRANSCRIPTIONAL ACTIVATOR SOXR"/>
    <property type="match status" value="1"/>
</dbReference>
<dbReference type="EMBL" id="JAAIWN010000001">
    <property type="protein sequence ID" value="NEY79956.1"/>
    <property type="molecule type" value="Genomic_DNA"/>
</dbReference>
<evidence type="ECO:0000313" key="6">
    <source>
        <dbReference type="Proteomes" id="UP000472971"/>
    </source>
</evidence>
<name>A0A6B3VWS6_9BACI</name>
<reference evidence="5 6" key="1">
    <citation type="submission" date="2020-02" db="EMBL/GenBank/DDBJ databases">
        <title>Bacillus aquiflavi sp. nov., isolated from yellow water of strong flavor Chinese baijiu in Yibin region of China.</title>
        <authorList>
            <person name="Xie J."/>
        </authorList>
    </citation>
    <scope>NUCLEOTIDE SEQUENCE [LARGE SCALE GENOMIC DNA]</scope>
    <source>
        <strain evidence="5 6">3H-10</strain>
    </source>
</reference>
<dbReference type="Pfam" id="PF13411">
    <property type="entry name" value="MerR_1"/>
    <property type="match status" value="1"/>
</dbReference>
<dbReference type="InterPro" id="IPR000551">
    <property type="entry name" value="MerR-type_HTH_dom"/>
</dbReference>
<dbReference type="SMART" id="SM00422">
    <property type="entry name" value="HTH_MERR"/>
    <property type="match status" value="1"/>
</dbReference>
<proteinExistence type="predicted"/>
<gene>
    <name evidence="5" type="ORF">G4D64_00155</name>
    <name evidence="4" type="ORF">H1Z61_00155</name>
</gene>
<evidence type="ECO:0000313" key="5">
    <source>
        <dbReference type="EMBL" id="NEY79956.1"/>
    </source>
</evidence>
<comment type="caution">
    <text evidence="5">The sequence shown here is derived from an EMBL/GenBank/DDBJ whole genome shotgun (WGS) entry which is preliminary data.</text>
</comment>
<evidence type="ECO:0000313" key="7">
    <source>
        <dbReference type="Proteomes" id="UP000570010"/>
    </source>
</evidence>
<dbReference type="InterPro" id="IPR047057">
    <property type="entry name" value="MerR_fam"/>
</dbReference>
<keyword evidence="2" id="KW-0175">Coiled coil</keyword>
<dbReference type="PROSITE" id="PS50937">
    <property type="entry name" value="HTH_MERR_2"/>
    <property type="match status" value="1"/>
</dbReference>
<protein>
    <submittedName>
        <fullName evidence="5">MerR family transcriptional regulator</fullName>
    </submittedName>
</protein>
<evidence type="ECO:0000259" key="3">
    <source>
        <dbReference type="PROSITE" id="PS50937"/>
    </source>
</evidence>
<evidence type="ECO:0000256" key="2">
    <source>
        <dbReference type="SAM" id="Coils"/>
    </source>
</evidence>
<dbReference type="AlphaFoldDB" id="A0A6B3VWS6"/>
<dbReference type="EMBL" id="JACEIO010000001">
    <property type="protein sequence ID" value="MBA4535580.1"/>
    <property type="molecule type" value="Genomic_DNA"/>
</dbReference>
<dbReference type="InterPro" id="IPR009061">
    <property type="entry name" value="DNA-bd_dom_put_sf"/>
</dbReference>
<feature type="domain" description="HTH merR-type" evidence="3">
    <location>
        <begin position="6"/>
        <end position="75"/>
    </location>
</feature>
<reference evidence="4 7" key="2">
    <citation type="submission" date="2020-07" db="EMBL/GenBank/DDBJ databases">
        <authorList>
            <person name="Feng H."/>
        </authorList>
    </citation>
    <scope>NUCLEOTIDE SEQUENCE [LARGE SCALE GENOMIC DNA]</scope>
    <source>
        <strain evidence="4">S-12</strain>
        <strain evidence="7">s-12</strain>
    </source>
</reference>
<keyword evidence="6" id="KW-1185">Reference proteome</keyword>
<feature type="coiled-coil region" evidence="2">
    <location>
        <begin position="83"/>
        <end position="117"/>
    </location>
</feature>
<dbReference type="Gene3D" id="1.10.1660.10">
    <property type="match status" value="1"/>
</dbReference>
<dbReference type="PANTHER" id="PTHR30204:SF96">
    <property type="entry name" value="CHROMOSOME-ANCHORING PROTEIN RACA"/>
    <property type="match status" value="1"/>
</dbReference>
<organism evidence="5 6">
    <name type="scientific">Bacillus aquiflavi</name>
    <dbReference type="NCBI Taxonomy" id="2672567"/>
    <lineage>
        <taxon>Bacteria</taxon>
        <taxon>Bacillati</taxon>
        <taxon>Bacillota</taxon>
        <taxon>Bacilli</taxon>
        <taxon>Bacillales</taxon>
        <taxon>Bacillaceae</taxon>
        <taxon>Bacillus</taxon>
    </lineage>
</organism>
<evidence type="ECO:0000313" key="4">
    <source>
        <dbReference type="EMBL" id="MBA4535580.1"/>
    </source>
</evidence>
<accession>A0A6B3VWS6</accession>
<evidence type="ECO:0000256" key="1">
    <source>
        <dbReference type="ARBA" id="ARBA00023125"/>
    </source>
</evidence>
<dbReference type="RefSeq" id="WP_163238841.1">
    <property type="nucleotide sequence ID" value="NZ_JAAIWN010000001.1"/>
</dbReference>
<sequence>MSNEKAYTIGEFSQRTGTSKRTLHYYDEIGILRPKKHPSSGHRIYTDQDVLALQKIVSLKLLGYSLDQICTLMKESHFDLSLNETLQAHKKALNEKKEQIEAALKAINRTITLLDEEGEVDSAILMSLINNIQTEKEQRQWLSQYTSEEFIDKLFNKHEEEMVELDKKSIIFFKEVKRLVGRPVDEPEVQALIDQYMQTTLAFVGEESVHAFSDIQNIEPEQIEGMFASPFSKEEDEWLQQAMEYYMLKNDMYDPNSDNKSSM</sequence>